<keyword evidence="3 6" id="KW-0812">Transmembrane</keyword>
<proteinExistence type="inferred from homology"/>
<dbReference type="GO" id="GO:0032472">
    <property type="term" value="P:Golgi calcium ion transport"/>
    <property type="evidence" value="ECO:0007669"/>
    <property type="project" value="TreeGrafter"/>
</dbReference>
<dbReference type="PANTHER" id="PTHR12608">
    <property type="entry name" value="TRANSMEMBRANE PROTEIN HTP-1 RELATED"/>
    <property type="match status" value="1"/>
</dbReference>
<evidence type="ECO:0000256" key="3">
    <source>
        <dbReference type="ARBA" id="ARBA00022692"/>
    </source>
</evidence>
<reference evidence="8 9" key="1">
    <citation type="journal article" date="2013" name="BMC Genomics">
        <title>Reconstruction of the lipid metabolism for the microalga Monoraphidium neglectum from its genome sequence reveals characteristics suitable for biofuel production.</title>
        <authorList>
            <person name="Bogen C."/>
            <person name="Al-Dilaimi A."/>
            <person name="Albersmeier A."/>
            <person name="Wichmann J."/>
            <person name="Grundmann M."/>
            <person name="Rupp O."/>
            <person name="Lauersen K.J."/>
            <person name="Blifernez-Klassen O."/>
            <person name="Kalinowski J."/>
            <person name="Goesmann A."/>
            <person name="Mussgnug J.H."/>
            <person name="Kruse O."/>
        </authorList>
    </citation>
    <scope>NUCLEOTIDE SEQUENCE [LARGE SCALE GENOMIC DNA]</scope>
    <source>
        <strain evidence="8 9">SAG 48.87</strain>
    </source>
</reference>
<accession>A0A0D2LJ31</accession>
<feature type="region of interest" description="Disordered" evidence="7">
    <location>
        <begin position="1"/>
        <end position="48"/>
    </location>
</feature>
<sequence>MGESELEAVEQELADGRGSRDRLSAYKGDEQPAGANGAKRAPTRAGGPGRAAQLLACVISPVFVNAFTLTFLAEWGDRSQIATIGLAASSDVYGVTLGSIIGHALCTAVAVLGGRHLAVHIDERTVGIIGGILFVLFGLHSLWEGPQ</sequence>
<dbReference type="STRING" id="145388.A0A0D2LJ31"/>
<dbReference type="Proteomes" id="UP000054498">
    <property type="component" value="Unassembled WGS sequence"/>
</dbReference>
<evidence type="ECO:0000256" key="2">
    <source>
        <dbReference type="ARBA" id="ARBA00009190"/>
    </source>
</evidence>
<feature type="transmembrane region" description="Helical" evidence="6">
    <location>
        <begin position="54"/>
        <end position="73"/>
    </location>
</feature>
<keyword evidence="4 6" id="KW-1133">Transmembrane helix</keyword>
<protein>
    <recommendedName>
        <fullName evidence="6">GDT1 family protein</fullName>
    </recommendedName>
</protein>
<dbReference type="InterPro" id="IPR001727">
    <property type="entry name" value="GDT1-like"/>
</dbReference>
<dbReference type="AlphaFoldDB" id="A0A0D2LJ31"/>
<evidence type="ECO:0000256" key="1">
    <source>
        <dbReference type="ARBA" id="ARBA00004141"/>
    </source>
</evidence>
<evidence type="ECO:0000313" key="9">
    <source>
        <dbReference type="Proteomes" id="UP000054498"/>
    </source>
</evidence>
<evidence type="ECO:0000313" key="8">
    <source>
        <dbReference type="EMBL" id="KIY91999.1"/>
    </source>
</evidence>
<evidence type="ECO:0000256" key="4">
    <source>
        <dbReference type="ARBA" id="ARBA00022989"/>
    </source>
</evidence>
<feature type="compositionally biased region" description="Basic and acidic residues" evidence="7">
    <location>
        <begin position="14"/>
        <end position="30"/>
    </location>
</feature>
<dbReference type="GO" id="GO:0015085">
    <property type="term" value="F:calcium ion transmembrane transporter activity"/>
    <property type="evidence" value="ECO:0007669"/>
    <property type="project" value="TreeGrafter"/>
</dbReference>
<dbReference type="GO" id="GO:0032468">
    <property type="term" value="P:Golgi calcium ion homeostasis"/>
    <property type="evidence" value="ECO:0007669"/>
    <property type="project" value="TreeGrafter"/>
</dbReference>
<dbReference type="Pfam" id="PF01169">
    <property type="entry name" value="GDT1"/>
    <property type="match status" value="1"/>
</dbReference>
<dbReference type="EMBL" id="KK106055">
    <property type="protein sequence ID" value="KIY91999.1"/>
    <property type="molecule type" value="Genomic_DNA"/>
</dbReference>
<dbReference type="GeneID" id="25733678"/>
<gene>
    <name evidence="8" type="ORF">MNEG_15965</name>
</gene>
<keyword evidence="5 6" id="KW-0472">Membrane</keyword>
<keyword evidence="9" id="KW-1185">Reference proteome</keyword>
<dbReference type="GO" id="GO:0016020">
    <property type="term" value="C:membrane"/>
    <property type="evidence" value="ECO:0007669"/>
    <property type="project" value="UniProtKB-SubCell"/>
</dbReference>
<feature type="transmembrane region" description="Helical" evidence="6">
    <location>
        <begin position="93"/>
        <end position="113"/>
    </location>
</feature>
<comment type="subcellular location">
    <subcellularLocation>
        <location evidence="1 6">Membrane</location>
        <topology evidence="1 6">Multi-pass membrane protein</topology>
    </subcellularLocation>
</comment>
<feature type="compositionally biased region" description="Acidic residues" evidence="7">
    <location>
        <begin position="1"/>
        <end position="13"/>
    </location>
</feature>
<dbReference type="RefSeq" id="XP_013891019.1">
    <property type="nucleotide sequence ID" value="XM_014035565.1"/>
</dbReference>
<feature type="transmembrane region" description="Helical" evidence="6">
    <location>
        <begin position="125"/>
        <end position="143"/>
    </location>
</feature>
<dbReference type="PANTHER" id="PTHR12608:SF1">
    <property type="entry name" value="TRANSMEMBRANE PROTEIN 165"/>
    <property type="match status" value="1"/>
</dbReference>
<comment type="similarity">
    <text evidence="2 6">Belongs to the GDT1 family.</text>
</comment>
<organism evidence="8 9">
    <name type="scientific">Monoraphidium neglectum</name>
    <dbReference type="NCBI Taxonomy" id="145388"/>
    <lineage>
        <taxon>Eukaryota</taxon>
        <taxon>Viridiplantae</taxon>
        <taxon>Chlorophyta</taxon>
        <taxon>core chlorophytes</taxon>
        <taxon>Chlorophyceae</taxon>
        <taxon>CS clade</taxon>
        <taxon>Sphaeropleales</taxon>
        <taxon>Selenastraceae</taxon>
        <taxon>Monoraphidium</taxon>
    </lineage>
</organism>
<evidence type="ECO:0000256" key="5">
    <source>
        <dbReference type="ARBA" id="ARBA00023136"/>
    </source>
</evidence>
<comment type="caution">
    <text evidence="6">Lacks conserved residue(s) required for the propagation of feature annotation.</text>
</comment>
<dbReference type="GO" id="GO:0005794">
    <property type="term" value="C:Golgi apparatus"/>
    <property type="evidence" value="ECO:0007669"/>
    <property type="project" value="TreeGrafter"/>
</dbReference>
<evidence type="ECO:0000256" key="7">
    <source>
        <dbReference type="SAM" id="MobiDB-lite"/>
    </source>
</evidence>
<dbReference type="GO" id="GO:0005384">
    <property type="term" value="F:manganese ion transmembrane transporter activity"/>
    <property type="evidence" value="ECO:0007669"/>
    <property type="project" value="TreeGrafter"/>
</dbReference>
<name>A0A0D2LJ31_9CHLO</name>
<dbReference type="KEGG" id="mng:MNEG_15965"/>
<dbReference type="OrthoDB" id="442680at2759"/>
<evidence type="ECO:0000256" key="6">
    <source>
        <dbReference type="RuleBase" id="RU365102"/>
    </source>
</evidence>